<reference evidence="1" key="1">
    <citation type="journal article" date="2021" name="New Phytol.">
        <title>Evolutionary innovations through gain and loss of genes in the ectomycorrhizal Boletales.</title>
        <authorList>
            <person name="Wu G."/>
            <person name="Miyauchi S."/>
            <person name="Morin E."/>
            <person name="Kuo A."/>
            <person name="Drula E."/>
            <person name="Varga T."/>
            <person name="Kohler A."/>
            <person name="Feng B."/>
            <person name="Cao Y."/>
            <person name="Lipzen A."/>
            <person name="Daum C."/>
            <person name="Hundley H."/>
            <person name="Pangilinan J."/>
            <person name="Johnson J."/>
            <person name="Barry K."/>
            <person name="LaButti K."/>
            <person name="Ng V."/>
            <person name="Ahrendt S."/>
            <person name="Min B."/>
            <person name="Choi I.G."/>
            <person name="Park H."/>
            <person name="Plett J.M."/>
            <person name="Magnuson J."/>
            <person name="Spatafora J.W."/>
            <person name="Nagy L.G."/>
            <person name="Henrissat B."/>
            <person name="Grigoriev I.V."/>
            <person name="Yang Z.L."/>
            <person name="Xu J."/>
            <person name="Martin F.M."/>
        </authorList>
    </citation>
    <scope>NUCLEOTIDE SEQUENCE</scope>
    <source>
        <strain evidence="1">KUC20120723A-06</strain>
    </source>
</reference>
<accession>A0ACB8BPQ9</accession>
<feature type="non-terminal residue" evidence="1">
    <location>
        <position position="1"/>
    </location>
</feature>
<protein>
    <submittedName>
        <fullName evidence="1">Uncharacterized protein</fullName>
    </submittedName>
</protein>
<organism evidence="1 2">
    <name type="scientific">Leucogyrophana mollusca</name>
    <dbReference type="NCBI Taxonomy" id="85980"/>
    <lineage>
        <taxon>Eukaryota</taxon>
        <taxon>Fungi</taxon>
        <taxon>Dikarya</taxon>
        <taxon>Basidiomycota</taxon>
        <taxon>Agaricomycotina</taxon>
        <taxon>Agaricomycetes</taxon>
        <taxon>Agaricomycetidae</taxon>
        <taxon>Boletales</taxon>
        <taxon>Boletales incertae sedis</taxon>
        <taxon>Leucogyrophana</taxon>
    </lineage>
</organism>
<dbReference type="Proteomes" id="UP000790709">
    <property type="component" value="Unassembled WGS sequence"/>
</dbReference>
<proteinExistence type="predicted"/>
<comment type="caution">
    <text evidence="1">The sequence shown here is derived from an EMBL/GenBank/DDBJ whole genome shotgun (WGS) entry which is preliminary data.</text>
</comment>
<name>A0ACB8BPQ9_9AGAM</name>
<evidence type="ECO:0000313" key="2">
    <source>
        <dbReference type="Proteomes" id="UP000790709"/>
    </source>
</evidence>
<gene>
    <name evidence="1" type="ORF">BV22DRAFT_1008798</name>
</gene>
<dbReference type="EMBL" id="MU266380">
    <property type="protein sequence ID" value="KAH7926558.1"/>
    <property type="molecule type" value="Genomic_DNA"/>
</dbReference>
<evidence type="ECO:0000313" key="1">
    <source>
        <dbReference type="EMBL" id="KAH7926558.1"/>
    </source>
</evidence>
<sequence length="290" mass="31868">ASAPAPDPCPALHPLPLPTVQNILALIHKNARVPVPVPQALDISLASFPFQYLLLSIPRTTDAPAQPLSRAALTPKQEALIDLRLGSYLQSLHSLQNDWFGLPLPDGSTPTDPACYSWQDTFTALFEELLSEVEELEGLPGEDIRRYLSRAFGSFLFDDAEVPCLVWLTGSQEDVFVSVTSGETEADIDIAYVLPTFSRALWGDPLLEAFFMPPGPSTALSEGYSEAGGGPLIVFPRQRTKRMWYTLFLALIVLADEKRAGETEDIRGKAIWAREILPKCVEALKDAPCY</sequence>
<keyword evidence="2" id="KW-1185">Reference proteome</keyword>